<dbReference type="Proteomes" id="UP000790787">
    <property type="component" value="Chromosome 6"/>
</dbReference>
<sequence>MCFMDIKEDNNENSCELGLMEDEGMDVEDEGMDVEEESGELGLRTDEGTSEEHREKNRKGKWYLDSVCSRHMTGDKSLCKTVIKLNGGTVTFGDKSKGNVIGVGKVPLSSTCEVDEVYMVDELGYNLLKDESGKVILSGNRDRNIYTISNIDNLGNQICLASMIDDVWVWHRKHGHSSMHTVQKFTKHDLVIGLSKLDFSKDHICDACQLGKQIRSSFKIKNIVSTTKPLQLLHMDLFGPTRTGSIGGRKYVFVIVDDFSCFTWVIFLSHNDEALRNFEVFCKKVQHKKGYYISTIRSDHGGHESIHVVFVDTNPRSRNEKLPEDEEISIIPKSFVIGKDCQDEPTSQQNQSTKEHIEIQESSYTEQSTTKEREPTTNVPKEWKSEHRYPQKFIIVYSQEGITTRKSQKLNSHMALISQLELKKVDEALKYVYWIKAMKDELHQFERNKVWKWVPKPSNASIVGINWVFRNKLNESRQVVRNKGQLVSQGYSQQEGIDYDETFALVA</sequence>
<reference evidence="1" key="1">
    <citation type="journal article" date="2014" name="Nat. Commun.">
        <title>The tobacco genome sequence and its comparison with those of tomato and potato.</title>
        <authorList>
            <person name="Sierro N."/>
            <person name="Battey J.N."/>
            <person name="Ouadi S."/>
            <person name="Bakaher N."/>
            <person name="Bovet L."/>
            <person name="Willig A."/>
            <person name="Goepfert S."/>
            <person name="Peitsch M.C."/>
            <person name="Ivanov N.V."/>
        </authorList>
    </citation>
    <scope>NUCLEOTIDE SEQUENCE [LARGE SCALE GENOMIC DNA]</scope>
</reference>
<evidence type="ECO:0000313" key="1">
    <source>
        <dbReference type="Proteomes" id="UP000790787"/>
    </source>
</evidence>
<dbReference type="RefSeq" id="XP_075111690.1">
    <property type="nucleotide sequence ID" value="XM_075255589.1"/>
</dbReference>
<proteinExistence type="predicted"/>
<reference evidence="2" key="2">
    <citation type="submission" date="2025-08" db="UniProtKB">
        <authorList>
            <consortium name="RefSeq"/>
        </authorList>
    </citation>
    <scope>IDENTIFICATION</scope>
    <source>
        <tissue evidence="2">Leaf</tissue>
    </source>
</reference>
<name>A0AC58UQC9_TOBAC</name>
<organism evidence="1 2">
    <name type="scientific">Nicotiana tabacum</name>
    <name type="common">Common tobacco</name>
    <dbReference type="NCBI Taxonomy" id="4097"/>
    <lineage>
        <taxon>Eukaryota</taxon>
        <taxon>Viridiplantae</taxon>
        <taxon>Streptophyta</taxon>
        <taxon>Embryophyta</taxon>
        <taxon>Tracheophyta</taxon>
        <taxon>Spermatophyta</taxon>
        <taxon>Magnoliopsida</taxon>
        <taxon>eudicotyledons</taxon>
        <taxon>Gunneridae</taxon>
        <taxon>Pentapetalae</taxon>
        <taxon>asterids</taxon>
        <taxon>lamiids</taxon>
        <taxon>Solanales</taxon>
        <taxon>Solanaceae</taxon>
        <taxon>Nicotianoideae</taxon>
        <taxon>Nicotianeae</taxon>
        <taxon>Nicotiana</taxon>
    </lineage>
</organism>
<gene>
    <name evidence="2" type="primary">LOC142181914</name>
</gene>
<accession>A0AC58UQC9</accession>
<keyword evidence="1" id="KW-1185">Reference proteome</keyword>
<protein>
    <submittedName>
        <fullName evidence="2">Uncharacterized protein LOC142181914</fullName>
    </submittedName>
</protein>
<evidence type="ECO:0000313" key="2">
    <source>
        <dbReference type="RefSeq" id="XP_075111690.1"/>
    </source>
</evidence>